<evidence type="ECO:0000256" key="4">
    <source>
        <dbReference type="ARBA" id="ARBA00022741"/>
    </source>
</evidence>
<comment type="catalytic activity">
    <reaction evidence="8">
        <text>tRNA(Leu) + L-leucine + ATP = L-leucyl-tRNA(Leu) + AMP + diphosphate</text>
        <dbReference type="Rhea" id="RHEA:11688"/>
        <dbReference type="Rhea" id="RHEA-COMP:9613"/>
        <dbReference type="Rhea" id="RHEA-COMP:9622"/>
        <dbReference type="ChEBI" id="CHEBI:30616"/>
        <dbReference type="ChEBI" id="CHEBI:33019"/>
        <dbReference type="ChEBI" id="CHEBI:57427"/>
        <dbReference type="ChEBI" id="CHEBI:78442"/>
        <dbReference type="ChEBI" id="CHEBI:78494"/>
        <dbReference type="ChEBI" id="CHEBI:456215"/>
        <dbReference type="EC" id="6.1.1.4"/>
    </reaction>
</comment>
<dbReference type="Gene3D" id="3.10.20.590">
    <property type="match status" value="1"/>
</dbReference>
<organism evidence="10 11">
    <name type="scientific">Coemansia guatemalensis</name>
    <dbReference type="NCBI Taxonomy" id="2761395"/>
    <lineage>
        <taxon>Eukaryota</taxon>
        <taxon>Fungi</taxon>
        <taxon>Fungi incertae sedis</taxon>
        <taxon>Zoopagomycota</taxon>
        <taxon>Kickxellomycotina</taxon>
        <taxon>Kickxellomycetes</taxon>
        <taxon>Kickxellales</taxon>
        <taxon>Kickxellaceae</taxon>
        <taxon>Coemansia</taxon>
    </lineage>
</organism>
<gene>
    <name evidence="10" type="primary">NAM2_1</name>
    <name evidence="10" type="ORF">H4R20_006507</name>
</gene>
<evidence type="ECO:0000256" key="8">
    <source>
        <dbReference type="ARBA" id="ARBA00047469"/>
    </source>
</evidence>
<accession>A0A9W8LR43</accession>
<dbReference type="Pfam" id="PF08264">
    <property type="entry name" value="Anticodon_1"/>
    <property type="match status" value="1"/>
</dbReference>
<dbReference type="EC" id="6.1.1.4" evidence="2"/>
<evidence type="ECO:0000256" key="6">
    <source>
        <dbReference type="ARBA" id="ARBA00022917"/>
    </source>
</evidence>
<reference evidence="10" key="1">
    <citation type="submission" date="2022-07" db="EMBL/GenBank/DDBJ databases">
        <title>Phylogenomic reconstructions and comparative analyses of Kickxellomycotina fungi.</title>
        <authorList>
            <person name="Reynolds N.K."/>
            <person name="Stajich J.E."/>
            <person name="Barry K."/>
            <person name="Grigoriev I.V."/>
            <person name="Crous P."/>
            <person name="Smith M.E."/>
        </authorList>
    </citation>
    <scope>NUCLEOTIDE SEQUENCE</scope>
    <source>
        <strain evidence="10">NRRL 1565</strain>
    </source>
</reference>
<dbReference type="Proteomes" id="UP001140094">
    <property type="component" value="Unassembled WGS sequence"/>
</dbReference>
<feature type="non-terminal residue" evidence="10">
    <location>
        <position position="1"/>
    </location>
</feature>
<keyword evidence="11" id="KW-1185">Reference proteome</keyword>
<sequence length="202" mass="22359">CPASTLDQALSNRGKWSKESKETYRQTNVAIQRVTEALETSFSFNTAIAALIELTNHLYSVENQAHATFGYGLACLVKMLSPMAPSIGEELWEVASKNGYLAALGIECHTLSNGTSGVFLQSWPVLDESALKKHSVTVVVQVNGKVRFKLEDVDAEQSQEELLRIAKEQQQAQKWLFDSSGMPKNITKLIHVPNKLINIIVK</sequence>
<dbReference type="OrthoDB" id="15954at2759"/>
<dbReference type="InterPro" id="IPR013155">
    <property type="entry name" value="M/V/L/I-tRNA-synth_anticd-bd"/>
</dbReference>
<comment type="similarity">
    <text evidence="1">Belongs to the class-I aminoacyl-tRNA synthetase family.</text>
</comment>
<keyword evidence="7" id="KW-0030">Aminoacyl-tRNA synthetase</keyword>
<dbReference type="InterPro" id="IPR002302">
    <property type="entry name" value="Leu-tRNA-ligase"/>
</dbReference>
<keyword evidence="3 10" id="KW-0436">Ligase</keyword>
<evidence type="ECO:0000313" key="11">
    <source>
        <dbReference type="Proteomes" id="UP001140094"/>
    </source>
</evidence>
<keyword evidence="6" id="KW-0648">Protein biosynthesis</keyword>
<evidence type="ECO:0000256" key="7">
    <source>
        <dbReference type="ARBA" id="ARBA00023146"/>
    </source>
</evidence>
<dbReference type="EMBL" id="JANBUO010002860">
    <property type="protein sequence ID" value="KAJ2793556.1"/>
    <property type="molecule type" value="Genomic_DNA"/>
</dbReference>
<proteinExistence type="inferred from homology"/>
<dbReference type="Gene3D" id="1.10.730.10">
    <property type="entry name" value="Isoleucyl-tRNA Synthetase, Domain 1"/>
    <property type="match status" value="1"/>
</dbReference>
<evidence type="ECO:0000259" key="9">
    <source>
        <dbReference type="Pfam" id="PF08264"/>
    </source>
</evidence>
<keyword evidence="4" id="KW-0547">Nucleotide-binding</keyword>
<protein>
    <recommendedName>
        <fullName evidence="2">leucine--tRNA ligase</fullName>
        <ecNumber evidence="2">6.1.1.4</ecNumber>
    </recommendedName>
</protein>
<dbReference type="PANTHER" id="PTHR43740">
    <property type="entry name" value="LEUCYL-TRNA SYNTHETASE"/>
    <property type="match status" value="1"/>
</dbReference>
<evidence type="ECO:0000256" key="2">
    <source>
        <dbReference type="ARBA" id="ARBA00013164"/>
    </source>
</evidence>
<dbReference type="PANTHER" id="PTHR43740:SF2">
    <property type="entry name" value="LEUCINE--TRNA LIGASE, MITOCHONDRIAL"/>
    <property type="match status" value="1"/>
</dbReference>
<name>A0A9W8LR43_9FUNG</name>
<evidence type="ECO:0000256" key="3">
    <source>
        <dbReference type="ARBA" id="ARBA00022598"/>
    </source>
</evidence>
<evidence type="ECO:0000256" key="1">
    <source>
        <dbReference type="ARBA" id="ARBA00005594"/>
    </source>
</evidence>
<feature type="domain" description="Methionyl/Valyl/Leucyl/Isoleucyl-tRNA synthetase anticodon-binding" evidence="9">
    <location>
        <begin position="24"/>
        <end position="150"/>
    </location>
</feature>
<dbReference type="SUPFAM" id="SSF47323">
    <property type="entry name" value="Anticodon-binding domain of a subclass of class I aminoacyl-tRNA synthetases"/>
    <property type="match status" value="1"/>
</dbReference>
<dbReference type="GO" id="GO:0004823">
    <property type="term" value="F:leucine-tRNA ligase activity"/>
    <property type="evidence" value="ECO:0007669"/>
    <property type="project" value="UniProtKB-EC"/>
</dbReference>
<evidence type="ECO:0000313" key="10">
    <source>
        <dbReference type="EMBL" id="KAJ2793556.1"/>
    </source>
</evidence>
<dbReference type="AlphaFoldDB" id="A0A9W8LR43"/>
<dbReference type="GO" id="GO:0005524">
    <property type="term" value="F:ATP binding"/>
    <property type="evidence" value="ECO:0007669"/>
    <property type="project" value="UniProtKB-KW"/>
</dbReference>
<comment type="caution">
    <text evidence="10">The sequence shown here is derived from an EMBL/GenBank/DDBJ whole genome shotgun (WGS) entry which is preliminary data.</text>
</comment>
<dbReference type="GO" id="GO:0006429">
    <property type="term" value="P:leucyl-tRNA aminoacylation"/>
    <property type="evidence" value="ECO:0007669"/>
    <property type="project" value="InterPro"/>
</dbReference>
<keyword evidence="5" id="KW-0067">ATP-binding</keyword>
<dbReference type="InterPro" id="IPR009080">
    <property type="entry name" value="tRNAsynth_Ia_anticodon-bd"/>
</dbReference>
<evidence type="ECO:0000256" key="5">
    <source>
        <dbReference type="ARBA" id="ARBA00022840"/>
    </source>
</evidence>